<gene>
    <name evidence="2" type="ORF">AAFF_G00136930</name>
</gene>
<evidence type="ECO:0000256" key="1">
    <source>
        <dbReference type="SAM" id="MobiDB-lite"/>
    </source>
</evidence>
<organism evidence="2 3">
    <name type="scientific">Aldrovandia affinis</name>
    <dbReference type="NCBI Taxonomy" id="143900"/>
    <lineage>
        <taxon>Eukaryota</taxon>
        <taxon>Metazoa</taxon>
        <taxon>Chordata</taxon>
        <taxon>Craniata</taxon>
        <taxon>Vertebrata</taxon>
        <taxon>Euteleostomi</taxon>
        <taxon>Actinopterygii</taxon>
        <taxon>Neopterygii</taxon>
        <taxon>Teleostei</taxon>
        <taxon>Notacanthiformes</taxon>
        <taxon>Halosauridae</taxon>
        <taxon>Aldrovandia</taxon>
    </lineage>
</organism>
<evidence type="ECO:0000313" key="3">
    <source>
        <dbReference type="Proteomes" id="UP001221898"/>
    </source>
</evidence>
<dbReference type="Proteomes" id="UP001221898">
    <property type="component" value="Unassembled WGS sequence"/>
</dbReference>
<protein>
    <submittedName>
        <fullName evidence="2">Uncharacterized protein</fullName>
    </submittedName>
</protein>
<evidence type="ECO:0000313" key="2">
    <source>
        <dbReference type="EMBL" id="KAJ8417984.1"/>
    </source>
</evidence>
<sequence>MCASVCSTEQGAVSSWPSGGCGRSDTRHERSQSAPRLARRTEPHQRVTVSRQGVNDGICLSVTVSRLLSEVASPATLLQKLVSGYQTGENIHMCPIRGAAYCEGGGLTTRWCGRRGRDKNGDLPPHSLLPRPQGQVNHF</sequence>
<proteinExistence type="predicted"/>
<reference evidence="2" key="1">
    <citation type="journal article" date="2023" name="Science">
        <title>Genome structures resolve the early diversification of teleost fishes.</title>
        <authorList>
            <person name="Parey E."/>
            <person name="Louis A."/>
            <person name="Montfort J."/>
            <person name="Bouchez O."/>
            <person name="Roques C."/>
            <person name="Iampietro C."/>
            <person name="Lluch J."/>
            <person name="Castinel A."/>
            <person name="Donnadieu C."/>
            <person name="Desvignes T."/>
            <person name="Floi Bucao C."/>
            <person name="Jouanno E."/>
            <person name="Wen M."/>
            <person name="Mejri S."/>
            <person name="Dirks R."/>
            <person name="Jansen H."/>
            <person name="Henkel C."/>
            <person name="Chen W.J."/>
            <person name="Zahm M."/>
            <person name="Cabau C."/>
            <person name="Klopp C."/>
            <person name="Thompson A.W."/>
            <person name="Robinson-Rechavi M."/>
            <person name="Braasch I."/>
            <person name="Lecointre G."/>
            <person name="Bobe J."/>
            <person name="Postlethwait J.H."/>
            <person name="Berthelot C."/>
            <person name="Roest Crollius H."/>
            <person name="Guiguen Y."/>
        </authorList>
    </citation>
    <scope>NUCLEOTIDE SEQUENCE</scope>
    <source>
        <strain evidence="2">NC1722</strain>
    </source>
</reference>
<feature type="region of interest" description="Disordered" evidence="1">
    <location>
        <begin position="11"/>
        <end position="49"/>
    </location>
</feature>
<accession>A0AAD7TBM2</accession>
<comment type="caution">
    <text evidence="2">The sequence shown here is derived from an EMBL/GenBank/DDBJ whole genome shotgun (WGS) entry which is preliminary data.</text>
</comment>
<keyword evidence="3" id="KW-1185">Reference proteome</keyword>
<dbReference type="AlphaFoldDB" id="A0AAD7TBM2"/>
<feature type="region of interest" description="Disordered" evidence="1">
    <location>
        <begin position="116"/>
        <end position="139"/>
    </location>
</feature>
<name>A0AAD7TBM2_9TELE</name>
<dbReference type="EMBL" id="JAINUG010000002">
    <property type="protein sequence ID" value="KAJ8417984.1"/>
    <property type="molecule type" value="Genomic_DNA"/>
</dbReference>